<accession>A0A183PUE0</accession>
<sequence length="269" mass="29948">MMNSVKVSSQSYAVKWEDFSSLENSYSKKHCLHSCNSSSPGLRQTQLNFSPNHQTKLSKQFENVIDGIELDNTNRITNQNASLKSNERNSYPQTSIKLEPPSISTAESSNKSPKSIITSPTRIMKQAIITETGISPAENVFKKPIRKKKAGTIKKSQVKRSRSVDSPHINSTTNNDINQNDSVKLSTSNSCQTRTTTTTTRVCKSTTVSPKKNLHVASDVYAATQNKQNKCKTQLQTQLTSYGIRKTARQYAKEIEVIYFTIKTSSSLA</sequence>
<dbReference type="STRING" id="31246.A0A183PUE0"/>
<dbReference type="EMBL" id="UZAL01039646">
    <property type="protein sequence ID" value="VDP75799.1"/>
    <property type="molecule type" value="Genomic_DNA"/>
</dbReference>
<dbReference type="Proteomes" id="UP000269396">
    <property type="component" value="Unassembled WGS sequence"/>
</dbReference>
<dbReference type="AlphaFoldDB" id="A0A183PUE0"/>
<gene>
    <name evidence="2" type="ORF">SMTD_LOCUS17976</name>
</gene>
<name>A0A183PUE0_9TREM</name>
<evidence type="ECO:0000256" key="1">
    <source>
        <dbReference type="SAM" id="MobiDB-lite"/>
    </source>
</evidence>
<proteinExistence type="predicted"/>
<feature type="compositionally biased region" description="Basic residues" evidence="1">
    <location>
        <begin position="145"/>
        <end position="161"/>
    </location>
</feature>
<evidence type="ECO:0000313" key="2">
    <source>
        <dbReference type="EMBL" id="VDP75799.1"/>
    </source>
</evidence>
<feature type="region of interest" description="Disordered" evidence="1">
    <location>
        <begin position="79"/>
        <end position="118"/>
    </location>
</feature>
<feature type="compositionally biased region" description="Polar residues" evidence="1">
    <location>
        <begin position="168"/>
        <end position="185"/>
    </location>
</feature>
<protein>
    <submittedName>
        <fullName evidence="2">Uncharacterized protein</fullName>
    </submittedName>
</protein>
<organism evidence="2 3">
    <name type="scientific">Schistosoma mattheei</name>
    <dbReference type="NCBI Taxonomy" id="31246"/>
    <lineage>
        <taxon>Eukaryota</taxon>
        <taxon>Metazoa</taxon>
        <taxon>Spiralia</taxon>
        <taxon>Lophotrochozoa</taxon>
        <taxon>Platyhelminthes</taxon>
        <taxon>Trematoda</taxon>
        <taxon>Digenea</taxon>
        <taxon>Strigeidida</taxon>
        <taxon>Schistosomatoidea</taxon>
        <taxon>Schistosomatidae</taxon>
        <taxon>Schistosoma</taxon>
    </lineage>
</organism>
<evidence type="ECO:0000313" key="3">
    <source>
        <dbReference type="Proteomes" id="UP000269396"/>
    </source>
</evidence>
<reference evidence="2 3" key="1">
    <citation type="submission" date="2018-11" db="EMBL/GenBank/DDBJ databases">
        <authorList>
            <consortium name="Pathogen Informatics"/>
        </authorList>
    </citation>
    <scope>NUCLEOTIDE SEQUENCE [LARGE SCALE GENOMIC DNA]</scope>
    <source>
        <strain>Denwood</strain>
        <strain evidence="3">Zambia</strain>
    </source>
</reference>
<feature type="region of interest" description="Disordered" evidence="1">
    <location>
        <begin position="145"/>
        <end position="188"/>
    </location>
</feature>
<keyword evidence="3" id="KW-1185">Reference proteome</keyword>